<evidence type="ECO:0000313" key="1">
    <source>
        <dbReference type="EMBL" id="XAE41980.1"/>
    </source>
</evidence>
<evidence type="ECO:0000313" key="2">
    <source>
        <dbReference type="Proteomes" id="UP001449795"/>
    </source>
</evidence>
<sequence>MARSENVPRDMCDLMVAMWNAGVRGQTIAQETGYIESTVRNVLTRMRKRGADVAQRRHLKTHEENAAIGCHEAHGPVTSQRSAAWVRMRRGGARIIDIARAFGRQPDVVSYHLMQKEVAVIPADSLYTVQVLIARPEPVEIYGQPSLFAEMPEGEMTERLLRLAESGAGETQLARWSADWLTAETGAEYVVTVDFSKDLLCDGTTVTVCAMEAV</sequence>
<gene>
    <name evidence="1" type="ORF">AAC691_17135</name>
</gene>
<reference evidence="1 2" key="1">
    <citation type="submission" date="2024-04" db="EMBL/GenBank/DDBJ databases">
        <title>Complete genome sequence of Nguyenibacter vanlangesis HBCM-1154, a strain capable of nitrogen fixation, IAA production, and phosphorus solubilization isolated from sugarcane soil.</title>
        <authorList>
            <person name="MY HANH P."/>
        </authorList>
    </citation>
    <scope>NUCLEOTIDE SEQUENCE [LARGE SCALE GENOMIC DNA]</scope>
    <source>
        <strain evidence="1 2">HBCM 1154</strain>
    </source>
</reference>
<accession>A0ABZ3D2W0</accession>
<organism evidence="1 2">
    <name type="scientific">Nguyenibacter vanlangensis</name>
    <dbReference type="NCBI Taxonomy" id="1216886"/>
    <lineage>
        <taxon>Bacteria</taxon>
        <taxon>Pseudomonadati</taxon>
        <taxon>Pseudomonadota</taxon>
        <taxon>Alphaproteobacteria</taxon>
        <taxon>Acetobacterales</taxon>
        <taxon>Acetobacteraceae</taxon>
        <taxon>Nguyenibacter</taxon>
    </lineage>
</organism>
<proteinExistence type="predicted"/>
<protein>
    <submittedName>
        <fullName evidence="1">Uncharacterized protein</fullName>
    </submittedName>
</protein>
<dbReference type="EMBL" id="CP152276">
    <property type="protein sequence ID" value="XAE41980.1"/>
    <property type="molecule type" value="Genomic_DNA"/>
</dbReference>
<name>A0ABZ3D2W0_9PROT</name>
<dbReference type="Proteomes" id="UP001449795">
    <property type="component" value="Chromosome"/>
</dbReference>
<dbReference type="RefSeq" id="WP_342627797.1">
    <property type="nucleotide sequence ID" value="NZ_CP152276.1"/>
</dbReference>
<keyword evidence="2" id="KW-1185">Reference proteome</keyword>